<organism evidence="1 2">
    <name type="scientific">Arctia plantaginis</name>
    <name type="common">Wood tiger moth</name>
    <name type="synonym">Phalaena plantaginis</name>
    <dbReference type="NCBI Taxonomy" id="874455"/>
    <lineage>
        <taxon>Eukaryota</taxon>
        <taxon>Metazoa</taxon>
        <taxon>Ecdysozoa</taxon>
        <taxon>Arthropoda</taxon>
        <taxon>Hexapoda</taxon>
        <taxon>Insecta</taxon>
        <taxon>Pterygota</taxon>
        <taxon>Neoptera</taxon>
        <taxon>Endopterygota</taxon>
        <taxon>Lepidoptera</taxon>
        <taxon>Glossata</taxon>
        <taxon>Ditrysia</taxon>
        <taxon>Noctuoidea</taxon>
        <taxon>Erebidae</taxon>
        <taxon>Arctiinae</taxon>
        <taxon>Arctia</taxon>
    </lineage>
</organism>
<sequence>MEADSTTYDITTKQELAEPCLPFNICPGNFQLYKDFISNKSDQRLEYKLVERLQEFGLLPSSINCPSNNVDCKVTCKPARVIDRVQWVCEGCGKKQPIRTGSFFFRLQCSILQAMQIILAWCEDADIEVAAEHFGLKLKVATLIYDRLDELAIKEQSKQKLGGENSVVLVEMYPDCVNRQSPDTTDQPHAHRILMLADTNHVPTAYWLHVIKEENKKITAEDTDNQSLKLEIEEVVRDVVLPNSLLVTGTNVPLIDGASSLQQLCQHCDADMQHFLSTRIWRQAVSLCGASGSARCPQQYLRGALFRLRRAPPLYRRVLLALAAHHARRAPTDHT</sequence>
<reference evidence="1 2" key="1">
    <citation type="submission" date="2020-04" db="EMBL/GenBank/DDBJ databases">
        <authorList>
            <person name="Wallbank WR R."/>
            <person name="Pardo Diaz C."/>
            <person name="Kozak K."/>
            <person name="Martin S."/>
            <person name="Jiggins C."/>
            <person name="Moest M."/>
            <person name="Warren A I."/>
            <person name="Byers J.R.P. K."/>
            <person name="Montejo-Kovacevich G."/>
            <person name="Yen C E."/>
        </authorList>
    </citation>
    <scope>NUCLEOTIDE SEQUENCE [LARGE SCALE GENOMIC DNA]</scope>
</reference>
<gene>
    <name evidence="1" type="ORF">APLA_LOCUS5880</name>
</gene>
<name>A0A8S0ZTR1_ARCPL</name>
<dbReference type="OrthoDB" id="6226069at2759"/>
<proteinExistence type="predicted"/>
<keyword evidence="2" id="KW-1185">Reference proteome</keyword>
<comment type="caution">
    <text evidence="1">The sequence shown here is derived from an EMBL/GenBank/DDBJ whole genome shotgun (WGS) entry which is preliminary data.</text>
</comment>
<evidence type="ECO:0000313" key="2">
    <source>
        <dbReference type="Proteomes" id="UP000494106"/>
    </source>
</evidence>
<dbReference type="EMBL" id="CADEBC010000484">
    <property type="protein sequence ID" value="CAB3235047.1"/>
    <property type="molecule type" value="Genomic_DNA"/>
</dbReference>
<accession>A0A8S0ZTR1</accession>
<evidence type="ECO:0000313" key="1">
    <source>
        <dbReference type="EMBL" id="CAB3235047.1"/>
    </source>
</evidence>
<protein>
    <submittedName>
        <fullName evidence="1">Uncharacterized protein</fullName>
    </submittedName>
</protein>
<dbReference type="Proteomes" id="UP000494106">
    <property type="component" value="Unassembled WGS sequence"/>
</dbReference>
<dbReference type="AlphaFoldDB" id="A0A8S0ZTR1"/>